<dbReference type="PANTHER" id="PTHR35862">
    <property type="entry name" value="FELS-2 PROPHAGE PROTEIN"/>
    <property type="match status" value="1"/>
</dbReference>
<proteinExistence type="predicted"/>
<evidence type="ECO:0000313" key="2">
    <source>
        <dbReference type="EMBL" id="MEM4990657.1"/>
    </source>
</evidence>
<feature type="compositionally biased region" description="Acidic residues" evidence="1">
    <location>
        <begin position="330"/>
        <end position="340"/>
    </location>
</feature>
<dbReference type="Proteomes" id="UP001495910">
    <property type="component" value="Unassembled WGS sequence"/>
</dbReference>
<organism evidence="2 3">
    <name type="scientific">Collimonas rhizosphaerae</name>
    <dbReference type="NCBI Taxonomy" id="3126357"/>
    <lineage>
        <taxon>Bacteria</taxon>
        <taxon>Pseudomonadati</taxon>
        <taxon>Pseudomonadota</taxon>
        <taxon>Betaproteobacteria</taxon>
        <taxon>Burkholderiales</taxon>
        <taxon>Oxalobacteraceae</taxon>
        <taxon>Collimonas</taxon>
    </lineage>
</organism>
<dbReference type="PANTHER" id="PTHR35862:SF3">
    <property type="entry name" value="FELS-2 PROPHAGE PROTEIN"/>
    <property type="match status" value="1"/>
</dbReference>
<evidence type="ECO:0000313" key="3">
    <source>
        <dbReference type="Proteomes" id="UP001495910"/>
    </source>
</evidence>
<protein>
    <submittedName>
        <fullName evidence="2">Contractile injection system protein, VgrG/Pvc8 family</fullName>
    </submittedName>
</protein>
<reference evidence="2 3" key="1">
    <citation type="submission" date="2024-02" db="EMBL/GenBank/DDBJ databases">
        <title>Draft genome sequence of Collimonas sp. strain H4R21, an effective mineral-weathering bacterial strain isolated from the beech rhizosphere.</title>
        <authorList>
            <person name="Morin E."/>
            <person name="Uroz S."/>
            <person name="Leveau J.H.J."/>
            <person name="Kumar R."/>
            <person name="Rey M.W."/>
            <person name="Pham J."/>
        </authorList>
    </citation>
    <scope>NUCLEOTIDE SEQUENCE [LARGE SCALE GENOMIC DNA]</scope>
    <source>
        <strain evidence="2 3">H4R21</strain>
    </source>
</reference>
<dbReference type="InterPro" id="IPR052726">
    <property type="entry name" value="Phage_Baseplate_Hub"/>
</dbReference>
<evidence type="ECO:0000256" key="1">
    <source>
        <dbReference type="SAM" id="MobiDB-lite"/>
    </source>
</evidence>
<dbReference type="RefSeq" id="WP_342831670.1">
    <property type="nucleotide sequence ID" value="NZ_JBANDC010000028.1"/>
</dbReference>
<dbReference type="Pfam" id="PF05954">
    <property type="entry name" value="Phage_GPD"/>
    <property type="match status" value="1"/>
</dbReference>
<sequence>MEYPIPAFKITLDGRDLTAKFAPRLVNLNLTECRGDNADELRLTLSDADGQLALPPKGARINVQIGWADAGLVDKGVFTVDEVEHSGAPDVLTLRARTASLIDTFRQPQERSFHDTTLGAVIEVIAFQQELEAGIAEALRNVPVRHLDQTRESDAAFLRRLGKKYDAAATVKNDTLLFMPAGRSKTASGRDLPRIQITRQLGDRHRYHSAERDSYSGVRAFWHDDRHGMRRSVVAGAPGNSKRLRTTYASEDDARTAAVAEWQRIQRGLATFELSLAVGDPALMPQLPVNVAGFKTEIDSQDWLAAKVTHNISDAGFTSEIECETRTEEAEVEREDEVDPDPGVTGVTAPWRNKVTKKQGEALAGSKSSVKALKHVYTSRQTATRAAKLEWEKIQERRDIIKENSDGQ</sequence>
<comment type="caution">
    <text evidence="2">The sequence shown here is derived from an EMBL/GenBank/DDBJ whole genome shotgun (WGS) entry which is preliminary data.</text>
</comment>
<name>A0ABU9Q360_9BURK</name>
<gene>
    <name evidence="2" type="ORF">V8G57_24930</name>
</gene>
<dbReference type="SUPFAM" id="SSF69279">
    <property type="entry name" value="Phage tail proteins"/>
    <property type="match status" value="1"/>
</dbReference>
<dbReference type="EMBL" id="JBANDC010000028">
    <property type="protein sequence ID" value="MEM4990657.1"/>
    <property type="molecule type" value="Genomic_DNA"/>
</dbReference>
<accession>A0ABU9Q360</accession>
<keyword evidence="3" id="KW-1185">Reference proteome</keyword>
<feature type="region of interest" description="Disordered" evidence="1">
    <location>
        <begin position="327"/>
        <end position="349"/>
    </location>
</feature>